<feature type="domain" description="HTH lacI-type" evidence="5">
    <location>
        <begin position="1"/>
        <end position="51"/>
    </location>
</feature>
<dbReference type="eggNOG" id="COG1609">
    <property type="taxonomic scope" value="Bacteria"/>
</dbReference>
<dbReference type="CDD" id="cd01392">
    <property type="entry name" value="HTH_LacI"/>
    <property type="match status" value="1"/>
</dbReference>
<evidence type="ECO:0000256" key="1">
    <source>
        <dbReference type="ARBA" id="ARBA00022491"/>
    </source>
</evidence>
<keyword evidence="1" id="KW-0678">Repressor</keyword>
<dbReference type="PANTHER" id="PTHR30146">
    <property type="entry name" value="LACI-RELATED TRANSCRIPTIONAL REPRESSOR"/>
    <property type="match status" value="1"/>
</dbReference>
<dbReference type="PROSITE" id="PS50932">
    <property type="entry name" value="HTH_LACI_2"/>
    <property type="match status" value="1"/>
</dbReference>
<dbReference type="Gene3D" id="1.10.260.40">
    <property type="entry name" value="lambda repressor-like DNA-binding domains"/>
    <property type="match status" value="1"/>
</dbReference>
<dbReference type="InterPro" id="IPR010982">
    <property type="entry name" value="Lambda_DNA-bd_dom_sf"/>
</dbReference>
<keyword evidence="2" id="KW-0805">Transcription regulation</keyword>
<dbReference type="InterPro" id="IPR000843">
    <property type="entry name" value="HTH_LacI"/>
</dbReference>
<dbReference type="KEGG" id="tra:Trad_2036"/>
<keyword evidence="4" id="KW-0804">Transcription</keyword>
<evidence type="ECO:0000313" key="6">
    <source>
        <dbReference type="EMBL" id="ADI15150.1"/>
    </source>
</evidence>
<dbReference type="HOGENOM" id="CLU_037628_1_0_0"/>
<dbReference type="InterPro" id="IPR046335">
    <property type="entry name" value="LacI/GalR-like_sensor"/>
</dbReference>
<evidence type="ECO:0000256" key="2">
    <source>
        <dbReference type="ARBA" id="ARBA00023015"/>
    </source>
</evidence>
<evidence type="ECO:0000259" key="5">
    <source>
        <dbReference type="PROSITE" id="PS50932"/>
    </source>
</evidence>
<dbReference type="STRING" id="649638.Trad_2036"/>
<dbReference type="SUPFAM" id="SSF47413">
    <property type="entry name" value="lambda repressor-like DNA-binding domains"/>
    <property type="match status" value="1"/>
</dbReference>
<dbReference type="PANTHER" id="PTHR30146:SF148">
    <property type="entry name" value="HTH-TYPE TRANSCRIPTIONAL REPRESSOR PURR-RELATED"/>
    <property type="match status" value="1"/>
</dbReference>
<dbReference type="Proteomes" id="UP000000379">
    <property type="component" value="Chromosome"/>
</dbReference>
<dbReference type="GO" id="GO:0003700">
    <property type="term" value="F:DNA-binding transcription factor activity"/>
    <property type="evidence" value="ECO:0007669"/>
    <property type="project" value="TreeGrafter"/>
</dbReference>
<keyword evidence="7" id="KW-1185">Reference proteome</keyword>
<dbReference type="Gene3D" id="3.40.50.2300">
    <property type="match status" value="2"/>
</dbReference>
<gene>
    <name evidence="6" type="ordered locus">Trad_2036</name>
</gene>
<dbReference type="InterPro" id="IPR028082">
    <property type="entry name" value="Peripla_BP_I"/>
</dbReference>
<organism evidence="6 7">
    <name type="scientific">Truepera radiovictrix (strain DSM 17093 / CIP 108686 / LMG 22925 / RQ-24)</name>
    <dbReference type="NCBI Taxonomy" id="649638"/>
    <lineage>
        <taxon>Bacteria</taxon>
        <taxon>Thermotogati</taxon>
        <taxon>Deinococcota</taxon>
        <taxon>Deinococci</taxon>
        <taxon>Trueperales</taxon>
        <taxon>Trueperaceae</taxon>
        <taxon>Truepera</taxon>
    </lineage>
</organism>
<reference evidence="7" key="1">
    <citation type="submission" date="2010-05" db="EMBL/GenBank/DDBJ databases">
        <title>The complete genome of Truepera radiovictris DSM 17093.</title>
        <authorList>
            <consortium name="US DOE Joint Genome Institute (JGI-PGF)"/>
            <person name="Lucas S."/>
            <person name="Copeland A."/>
            <person name="Lapidus A."/>
            <person name="Glavina del Rio T."/>
            <person name="Dalin E."/>
            <person name="Tice H."/>
            <person name="Bruce D."/>
            <person name="Goodwin L."/>
            <person name="Pitluck S."/>
            <person name="Kyrpides N."/>
            <person name="Mavromatis K."/>
            <person name="Ovchinnikova G."/>
            <person name="Munk A.C."/>
            <person name="Detter J.C."/>
            <person name="Han C."/>
            <person name="Tapia R."/>
            <person name="Land M."/>
            <person name="Hauser L."/>
            <person name="Markowitz V."/>
            <person name="Cheng J.-F."/>
            <person name="Hugenholtz P."/>
            <person name="Woyke T."/>
            <person name="Wu D."/>
            <person name="Tindall B."/>
            <person name="Pomrenke H.G."/>
            <person name="Brambilla E."/>
            <person name="Klenk H.-P."/>
            <person name="Eisen J.A."/>
        </authorList>
    </citation>
    <scope>NUCLEOTIDE SEQUENCE [LARGE SCALE GENOMIC DNA]</scope>
    <source>
        <strain evidence="7">DSM 17093 / CIP 108686 / LMG 22925 / RQ-24</strain>
    </source>
</reference>
<dbReference type="EMBL" id="CP002049">
    <property type="protein sequence ID" value="ADI15150.1"/>
    <property type="molecule type" value="Genomic_DNA"/>
</dbReference>
<reference evidence="6 7" key="2">
    <citation type="journal article" date="2011" name="Stand. Genomic Sci.">
        <title>Complete genome sequence of Truepera radiovictrix type strain (RQ-24).</title>
        <authorList>
            <person name="Ivanova N."/>
            <person name="Rohde C."/>
            <person name="Munk C."/>
            <person name="Nolan M."/>
            <person name="Lucas S."/>
            <person name="Del Rio T.G."/>
            <person name="Tice H."/>
            <person name="Deshpande S."/>
            <person name="Cheng J.F."/>
            <person name="Tapia R."/>
            <person name="Han C."/>
            <person name="Goodwin L."/>
            <person name="Pitluck S."/>
            <person name="Liolios K."/>
            <person name="Mavromatis K."/>
            <person name="Mikhailova N."/>
            <person name="Pati A."/>
            <person name="Chen A."/>
            <person name="Palaniappan K."/>
            <person name="Land M."/>
            <person name="Hauser L."/>
            <person name="Chang Y.J."/>
            <person name="Jeffries C.D."/>
            <person name="Brambilla E."/>
            <person name="Rohde M."/>
            <person name="Goker M."/>
            <person name="Tindall B.J."/>
            <person name="Woyke T."/>
            <person name="Bristow J."/>
            <person name="Eisen J.A."/>
            <person name="Markowitz V."/>
            <person name="Hugenholtz P."/>
            <person name="Kyrpides N.C."/>
            <person name="Klenk H.P."/>
            <person name="Lapidus A."/>
        </authorList>
    </citation>
    <scope>NUCLEOTIDE SEQUENCE [LARGE SCALE GENOMIC DNA]</scope>
    <source>
        <strain evidence="7">DSM 17093 / CIP 108686 / LMG 22925 / RQ-24</strain>
    </source>
</reference>
<dbReference type="AlphaFoldDB" id="D7CR62"/>
<name>D7CR62_TRURR</name>
<keyword evidence="3" id="KW-0238">DNA-binding</keyword>
<sequence>MARLAGVSRSIVSYVINNGPRSVSEEKRQRVLRAIERLDYRPNKHAQMLIQEKWESVAANQLGVVISSVNAFKRPYYGEILAGLHEEAHRRGYHIRFIRLFEALRNPALLNQLIHKHEVSGLVLLALDQVLHTAADRELLEKIVGRVKRVVCLEWHHKGLLSVTFDRYRAAFDAAAHLLGLGHRTLAYIGPADERVGGVRAALSEAGLALTREANDAHSGFEQAVALKETASLTALVAGSDEVAFGVLKACHRQGVRVPDDLAVVSIDNIDLAEFALPALTTVNVPKRELGQQAVRTLLEQGEGLPVTVTLPTNLVVRESCGARKTY</sequence>
<proteinExistence type="predicted"/>
<evidence type="ECO:0000313" key="7">
    <source>
        <dbReference type="Proteomes" id="UP000000379"/>
    </source>
</evidence>
<evidence type="ECO:0000256" key="3">
    <source>
        <dbReference type="ARBA" id="ARBA00023125"/>
    </source>
</evidence>
<accession>D7CR62</accession>
<evidence type="ECO:0000256" key="4">
    <source>
        <dbReference type="ARBA" id="ARBA00023163"/>
    </source>
</evidence>
<protein>
    <submittedName>
        <fullName evidence="6">Transcriptional regulator, LacI family</fullName>
    </submittedName>
</protein>
<dbReference type="Pfam" id="PF13377">
    <property type="entry name" value="Peripla_BP_3"/>
    <property type="match status" value="1"/>
</dbReference>
<dbReference type="SUPFAM" id="SSF53822">
    <property type="entry name" value="Periplasmic binding protein-like I"/>
    <property type="match status" value="1"/>
</dbReference>
<dbReference type="GO" id="GO:0000976">
    <property type="term" value="F:transcription cis-regulatory region binding"/>
    <property type="evidence" value="ECO:0007669"/>
    <property type="project" value="TreeGrafter"/>
</dbReference>
<dbReference type="CDD" id="cd06267">
    <property type="entry name" value="PBP1_LacI_sugar_binding-like"/>
    <property type="match status" value="1"/>
</dbReference>
<dbReference type="Pfam" id="PF00356">
    <property type="entry name" value="LacI"/>
    <property type="match status" value="1"/>
</dbReference>
<dbReference type="SMART" id="SM00354">
    <property type="entry name" value="HTH_LACI"/>
    <property type="match status" value="1"/>
</dbReference>